<proteinExistence type="predicted"/>
<dbReference type="AlphaFoldDB" id="A0A832DKY5"/>
<dbReference type="EMBL" id="DSVI01000018">
    <property type="protein sequence ID" value="HGT48530.1"/>
    <property type="molecule type" value="Genomic_DNA"/>
</dbReference>
<dbReference type="SUPFAM" id="SSF54427">
    <property type="entry name" value="NTF2-like"/>
    <property type="match status" value="1"/>
</dbReference>
<name>A0A832DKY5_9BACT</name>
<organism evidence="1">
    <name type="scientific">Ignavibacterium album</name>
    <dbReference type="NCBI Taxonomy" id="591197"/>
    <lineage>
        <taxon>Bacteria</taxon>
        <taxon>Pseudomonadati</taxon>
        <taxon>Ignavibacteriota</taxon>
        <taxon>Ignavibacteria</taxon>
        <taxon>Ignavibacteriales</taxon>
        <taxon>Ignavibacteriaceae</taxon>
        <taxon>Ignavibacterium</taxon>
    </lineage>
</organism>
<reference evidence="1" key="1">
    <citation type="journal article" date="2020" name="mSystems">
        <title>Genome- and Community-Level Interaction Insights into Carbon Utilization and Element Cycling Functions of Hydrothermarchaeota in Hydrothermal Sediment.</title>
        <authorList>
            <person name="Zhou Z."/>
            <person name="Liu Y."/>
            <person name="Xu W."/>
            <person name="Pan J."/>
            <person name="Luo Z.H."/>
            <person name="Li M."/>
        </authorList>
    </citation>
    <scope>NUCLEOTIDE SEQUENCE [LARGE SCALE GENOMIC DNA]</scope>
    <source>
        <strain evidence="1">SpSt-500</strain>
    </source>
</reference>
<dbReference type="Gene3D" id="3.10.450.50">
    <property type="match status" value="1"/>
</dbReference>
<dbReference type="InterPro" id="IPR032710">
    <property type="entry name" value="NTF2-like_dom_sf"/>
</dbReference>
<protein>
    <submittedName>
        <fullName evidence="1">Uncharacterized protein</fullName>
    </submittedName>
</protein>
<evidence type="ECO:0000313" key="1">
    <source>
        <dbReference type="EMBL" id="HGT48530.1"/>
    </source>
</evidence>
<sequence>MLFGCTNPFAPAFDESIGDDKPPISDQKDINGVFQNFQYAYTFKDTTIYGQLLTQDFIFTYRDYDQGFDVSWGRDDEMRTTLGLFQNVQRLDLVWNNIILLTQDSLTANVVRSFNLTIIFNPTDVIRVDGRVNLAMRRNPDNDKWQISRWLDESNF</sequence>
<comment type="caution">
    <text evidence="1">The sequence shown here is derived from an EMBL/GenBank/DDBJ whole genome shotgun (WGS) entry which is preliminary data.</text>
</comment>
<accession>A0A832DKY5</accession>
<gene>
    <name evidence="1" type="ORF">ENS56_10875</name>
</gene>